<dbReference type="GO" id="GO:0010181">
    <property type="term" value="F:FMN binding"/>
    <property type="evidence" value="ECO:0007669"/>
    <property type="project" value="InterPro"/>
</dbReference>
<dbReference type="GO" id="GO:0003959">
    <property type="term" value="F:NADPH dehydrogenase activity"/>
    <property type="evidence" value="ECO:0007669"/>
    <property type="project" value="TreeGrafter"/>
</dbReference>
<sequence length="375" mass="41462">MIDSKLFKPLKVGKMVLQNRIAMAPLTRFRSDDSHVPLPIVAEYYAQRASTPGTLLVSEATFMSHASGGYDNVPGIYTQAQIDAWRRVTDAVHARDSHIYCQLWDLGRAAKPDVAAREGFAVRSSSATPMAEGAHVPVPLTTEEVRQKVRDYAQAARNAVAAGFDGVELHAANGYLIDQFIQDVCNTRTDEYGGSVENRSRFAVEVVRAVVDAVGADRVGIRLSPLSTFQGMRMEDPVPQFVDVISKIRGLGLAYLHLVRSQISGNQDVQPRSLDSLDWAVEAWGDAPVLLAGGLTSLEDASEVVDRQYPERDVVAVFGRYFISTPDLVFRLREGIPLNKYDRDTFYTPKSPAGYIDYPFSKEFEAKFGEQNLPN</sequence>
<dbReference type="InterPro" id="IPR045247">
    <property type="entry name" value="Oye-like"/>
</dbReference>
<dbReference type="PANTHER" id="PTHR22893">
    <property type="entry name" value="NADH OXIDOREDUCTASE-RELATED"/>
    <property type="match status" value="1"/>
</dbReference>
<keyword evidence="4" id="KW-1185">Reference proteome</keyword>
<dbReference type="PANTHER" id="PTHR22893:SF91">
    <property type="entry name" value="NADPH DEHYDROGENASE 2-RELATED"/>
    <property type="match status" value="1"/>
</dbReference>
<evidence type="ECO:0000259" key="2">
    <source>
        <dbReference type="Pfam" id="PF00724"/>
    </source>
</evidence>
<protein>
    <submittedName>
        <fullName evidence="3">FMN-linked oxidoreductase</fullName>
    </submittedName>
</protein>
<dbReference type="Gene3D" id="3.20.20.70">
    <property type="entry name" value="Aldolase class I"/>
    <property type="match status" value="1"/>
</dbReference>
<dbReference type="CDD" id="cd02933">
    <property type="entry name" value="OYE_like_FMN"/>
    <property type="match status" value="1"/>
</dbReference>
<dbReference type="FunFam" id="3.20.20.70:FF:000138">
    <property type="entry name" value="NADPH dehydrogenase 1"/>
    <property type="match status" value="1"/>
</dbReference>
<organism evidence="3 4">
    <name type="scientific">Coniochaeta hoffmannii</name>
    <dbReference type="NCBI Taxonomy" id="91930"/>
    <lineage>
        <taxon>Eukaryota</taxon>
        <taxon>Fungi</taxon>
        <taxon>Dikarya</taxon>
        <taxon>Ascomycota</taxon>
        <taxon>Pezizomycotina</taxon>
        <taxon>Sordariomycetes</taxon>
        <taxon>Sordariomycetidae</taxon>
        <taxon>Coniochaetales</taxon>
        <taxon>Coniochaetaceae</taxon>
        <taxon>Coniochaeta</taxon>
    </lineage>
</organism>
<evidence type="ECO:0000313" key="3">
    <source>
        <dbReference type="EMBL" id="KAJ9130353.1"/>
    </source>
</evidence>
<comment type="caution">
    <text evidence="3">The sequence shown here is derived from an EMBL/GenBank/DDBJ whole genome shotgun (WGS) entry which is preliminary data.</text>
</comment>
<dbReference type="SUPFAM" id="SSF51395">
    <property type="entry name" value="FMN-linked oxidoreductases"/>
    <property type="match status" value="1"/>
</dbReference>
<dbReference type="InterPro" id="IPR013785">
    <property type="entry name" value="Aldolase_TIM"/>
</dbReference>
<feature type="domain" description="NADH:flavin oxidoreductase/NADH oxidase N-terminal" evidence="2">
    <location>
        <begin position="5"/>
        <end position="339"/>
    </location>
</feature>
<reference evidence="3" key="1">
    <citation type="submission" date="2022-07" db="EMBL/GenBank/DDBJ databases">
        <title>Fungi with potential for degradation of polypropylene.</title>
        <authorList>
            <person name="Gostincar C."/>
        </authorList>
    </citation>
    <scope>NUCLEOTIDE SEQUENCE</scope>
    <source>
        <strain evidence="3">EXF-13287</strain>
    </source>
</reference>
<gene>
    <name evidence="3" type="ORF">NKR19_g9925</name>
</gene>
<evidence type="ECO:0000313" key="4">
    <source>
        <dbReference type="Proteomes" id="UP001174691"/>
    </source>
</evidence>
<dbReference type="EMBL" id="JANBVN010000274">
    <property type="protein sequence ID" value="KAJ9130353.1"/>
    <property type="molecule type" value="Genomic_DNA"/>
</dbReference>
<dbReference type="InterPro" id="IPR001155">
    <property type="entry name" value="OxRdtase_FMN_N"/>
</dbReference>
<name>A0AA38RF13_9PEZI</name>
<proteinExistence type="predicted"/>
<dbReference type="AlphaFoldDB" id="A0AA38RF13"/>
<evidence type="ECO:0000256" key="1">
    <source>
        <dbReference type="ARBA" id="ARBA00022630"/>
    </source>
</evidence>
<dbReference type="Pfam" id="PF00724">
    <property type="entry name" value="Oxidored_FMN"/>
    <property type="match status" value="1"/>
</dbReference>
<accession>A0AA38RF13</accession>
<dbReference type="Proteomes" id="UP001174691">
    <property type="component" value="Unassembled WGS sequence"/>
</dbReference>
<keyword evidence="1" id="KW-0285">Flavoprotein</keyword>